<proteinExistence type="predicted"/>
<evidence type="ECO:0008006" key="11">
    <source>
        <dbReference type="Google" id="ProtNLM"/>
    </source>
</evidence>
<dbReference type="CDD" id="cd00054">
    <property type="entry name" value="EGF_CA"/>
    <property type="match status" value="2"/>
</dbReference>
<evidence type="ECO:0000259" key="7">
    <source>
        <dbReference type="PROSITE" id="PS50026"/>
    </source>
</evidence>
<dbReference type="SUPFAM" id="SSF57196">
    <property type="entry name" value="EGF/Laminin"/>
    <property type="match status" value="2"/>
</dbReference>
<protein>
    <recommendedName>
        <fullName evidence="11">Deleted in malignant brain tumors 1 protein</fullName>
    </recommendedName>
</protein>
<keyword evidence="5" id="KW-0245">EGF-like domain</keyword>
<dbReference type="GO" id="GO:0005509">
    <property type="term" value="F:calcium ion binding"/>
    <property type="evidence" value="ECO:0007669"/>
    <property type="project" value="InterPro"/>
</dbReference>
<dbReference type="Pfam" id="PF00024">
    <property type="entry name" value="PAN_1"/>
    <property type="match status" value="1"/>
</dbReference>
<dbReference type="FunFam" id="3.10.250.10:FF:000011">
    <property type="entry name" value="Scavenger receptor class A member 5"/>
    <property type="match status" value="1"/>
</dbReference>
<evidence type="ECO:0000313" key="10">
    <source>
        <dbReference type="Proteomes" id="UP000596742"/>
    </source>
</evidence>
<dbReference type="GO" id="GO:0016020">
    <property type="term" value="C:membrane"/>
    <property type="evidence" value="ECO:0007669"/>
    <property type="project" value="InterPro"/>
</dbReference>
<organism evidence="9 10">
    <name type="scientific">Mytilus galloprovincialis</name>
    <name type="common">Mediterranean mussel</name>
    <dbReference type="NCBI Taxonomy" id="29158"/>
    <lineage>
        <taxon>Eukaryota</taxon>
        <taxon>Metazoa</taxon>
        <taxon>Spiralia</taxon>
        <taxon>Lophotrochozoa</taxon>
        <taxon>Mollusca</taxon>
        <taxon>Bivalvia</taxon>
        <taxon>Autobranchia</taxon>
        <taxon>Pteriomorphia</taxon>
        <taxon>Mytilida</taxon>
        <taxon>Mytiloidea</taxon>
        <taxon>Mytilidae</taxon>
        <taxon>Mytilinae</taxon>
        <taxon>Mytilus</taxon>
    </lineage>
</organism>
<name>A0A8B6EJK5_MYTGA</name>
<dbReference type="InterPro" id="IPR003609">
    <property type="entry name" value="Pan_app"/>
</dbReference>
<evidence type="ECO:0000256" key="2">
    <source>
        <dbReference type="ARBA" id="ARBA00022737"/>
    </source>
</evidence>
<feature type="domain" description="EGF-like" evidence="7">
    <location>
        <begin position="104"/>
        <end position="140"/>
    </location>
</feature>
<dbReference type="PANTHER" id="PTHR48071">
    <property type="entry name" value="SRCR DOMAIN-CONTAINING PROTEIN"/>
    <property type="match status" value="1"/>
</dbReference>
<dbReference type="SUPFAM" id="SSF56487">
    <property type="entry name" value="SRCR-like"/>
    <property type="match status" value="2"/>
</dbReference>
<gene>
    <name evidence="9" type="ORF">MGAL_10B065178</name>
</gene>
<dbReference type="PROSITE" id="PS00010">
    <property type="entry name" value="ASX_HYDROXYL"/>
    <property type="match status" value="2"/>
</dbReference>
<evidence type="ECO:0000256" key="6">
    <source>
        <dbReference type="PROSITE-ProRule" id="PRU00196"/>
    </source>
</evidence>
<sequence>MGTFIEHLYRNSQVIIAYNNMGLKMCGRYCLHLKSCTAVNYNSVSLLCELLAGTSTDTNTTMKDFRNSAIHTWSLTDDSCYPNPCSGRERCVRTKTEAYVCLTISTPCDDVICQNGGTCKNGPSTFTCQCVEGFIGTFCEASPCDDVICLNSGTCKNGPSTFTCQCVNGYIGTFCEEEFVKVRLVNGVNSLEGRVEIYVNETWGTICDDEFGDEEASVICGMLGYYEAGSVPYSDAHFGEGYGSIVLDDLNCFGTEADIFDCQSNGLFQHDCDHSEDAGVVCQEDFMKVRLVDGYHSLEGRVEIYVNGTWGTICDDEFGDEEASVICGMLGYYEAGSVPYSGAYFGEGYGSIVLDDLNCTGTETDIFDCQSNGLFQHNCEHSEDAGVVCQGCFGFAEVFGIVRSAIDVITVLKIKFGSCTASNIFGSSVPSDQKIQTRANQSCLISNEELFVEQK</sequence>
<evidence type="ECO:0000256" key="3">
    <source>
        <dbReference type="ARBA" id="ARBA00023157"/>
    </source>
</evidence>
<dbReference type="PROSITE" id="PS50287">
    <property type="entry name" value="SRCR_2"/>
    <property type="match status" value="2"/>
</dbReference>
<keyword evidence="1" id="KW-0732">Signal</keyword>
<dbReference type="PROSITE" id="PS50026">
    <property type="entry name" value="EGF_3"/>
    <property type="match status" value="2"/>
</dbReference>
<dbReference type="InterPro" id="IPR000742">
    <property type="entry name" value="EGF"/>
</dbReference>
<dbReference type="InterPro" id="IPR000152">
    <property type="entry name" value="EGF-type_Asp/Asn_hydroxyl_site"/>
</dbReference>
<dbReference type="InterPro" id="IPR001881">
    <property type="entry name" value="EGF-like_Ca-bd_dom"/>
</dbReference>
<dbReference type="PROSITE" id="PS00022">
    <property type="entry name" value="EGF_1"/>
    <property type="match status" value="2"/>
</dbReference>
<keyword evidence="4" id="KW-0325">Glycoprotein</keyword>
<evidence type="ECO:0000256" key="5">
    <source>
        <dbReference type="PROSITE-ProRule" id="PRU00076"/>
    </source>
</evidence>
<evidence type="ECO:0000256" key="1">
    <source>
        <dbReference type="ARBA" id="ARBA00022729"/>
    </source>
</evidence>
<dbReference type="Gene3D" id="2.10.25.10">
    <property type="entry name" value="Laminin"/>
    <property type="match status" value="2"/>
</dbReference>
<accession>A0A8B6EJK5</accession>
<feature type="domain" description="SRCR" evidence="8">
    <location>
        <begin position="182"/>
        <end position="283"/>
    </location>
</feature>
<comment type="caution">
    <text evidence="6">Lacks conserved residue(s) required for the propagation of feature annotation.</text>
</comment>
<dbReference type="Proteomes" id="UP000596742">
    <property type="component" value="Unassembled WGS sequence"/>
</dbReference>
<dbReference type="Pfam" id="PF00530">
    <property type="entry name" value="SRCR"/>
    <property type="match status" value="2"/>
</dbReference>
<dbReference type="PANTHER" id="PTHR48071:SF18">
    <property type="entry name" value="DELETED IN MALIGNANT BRAIN TUMORS 1 PROTEIN-RELATED"/>
    <property type="match status" value="1"/>
</dbReference>
<evidence type="ECO:0000313" key="9">
    <source>
        <dbReference type="EMBL" id="VDI34946.1"/>
    </source>
</evidence>
<keyword evidence="3 6" id="KW-1015">Disulfide bond</keyword>
<feature type="domain" description="EGF-like" evidence="7">
    <location>
        <begin position="141"/>
        <end position="176"/>
    </location>
</feature>
<dbReference type="Gene3D" id="3.10.250.10">
    <property type="entry name" value="SRCR-like domain"/>
    <property type="match status" value="2"/>
</dbReference>
<feature type="disulfide bond" evidence="6">
    <location>
        <begin position="359"/>
        <end position="369"/>
    </location>
</feature>
<dbReference type="SMART" id="SM00179">
    <property type="entry name" value="EGF_CA"/>
    <property type="match status" value="2"/>
</dbReference>
<evidence type="ECO:0000259" key="8">
    <source>
        <dbReference type="PROSITE" id="PS50287"/>
    </source>
</evidence>
<dbReference type="Pfam" id="PF00008">
    <property type="entry name" value="EGF"/>
    <property type="match status" value="2"/>
</dbReference>
<dbReference type="SMART" id="SM00181">
    <property type="entry name" value="EGF"/>
    <property type="match status" value="2"/>
</dbReference>
<feature type="domain" description="SRCR" evidence="8">
    <location>
        <begin position="289"/>
        <end position="390"/>
    </location>
</feature>
<feature type="disulfide bond" evidence="5">
    <location>
        <begin position="166"/>
        <end position="175"/>
    </location>
</feature>
<feature type="disulfide bond" evidence="5">
    <location>
        <begin position="130"/>
        <end position="139"/>
    </location>
</feature>
<dbReference type="InterPro" id="IPR036772">
    <property type="entry name" value="SRCR-like_dom_sf"/>
</dbReference>
<keyword evidence="2" id="KW-0677">Repeat</keyword>
<dbReference type="PROSITE" id="PS00420">
    <property type="entry name" value="SRCR_1"/>
    <property type="match status" value="2"/>
</dbReference>
<dbReference type="PROSITE" id="PS01186">
    <property type="entry name" value="EGF_2"/>
    <property type="match status" value="2"/>
</dbReference>
<comment type="caution">
    <text evidence="9">The sequence shown here is derived from an EMBL/GenBank/DDBJ whole genome shotgun (WGS) entry which is preliminary data.</text>
</comment>
<dbReference type="FunFam" id="3.10.250.10:FF:000006">
    <property type="entry name" value="neurotrypsin isoform X2"/>
    <property type="match status" value="1"/>
</dbReference>
<dbReference type="SUPFAM" id="SSF57414">
    <property type="entry name" value="Hairpin loop containing domain-like"/>
    <property type="match status" value="1"/>
</dbReference>
<dbReference type="SMART" id="SM00202">
    <property type="entry name" value="SR"/>
    <property type="match status" value="2"/>
</dbReference>
<dbReference type="PRINTS" id="PR00258">
    <property type="entry name" value="SPERACTRCPTR"/>
</dbReference>
<dbReference type="InterPro" id="IPR001190">
    <property type="entry name" value="SRCR"/>
</dbReference>
<feature type="disulfide bond" evidence="6">
    <location>
        <begin position="252"/>
        <end position="262"/>
    </location>
</feature>
<dbReference type="AlphaFoldDB" id="A0A8B6EJK5"/>
<evidence type="ECO:0000256" key="4">
    <source>
        <dbReference type="ARBA" id="ARBA00023180"/>
    </source>
</evidence>
<keyword evidence="10" id="KW-1185">Reference proteome</keyword>
<dbReference type="EMBL" id="UYJE01005189">
    <property type="protein sequence ID" value="VDI34946.1"/>
    <property type="molecule type" value="Genomic_DNA"/>
</dbReference>
<reference evidence="9" key="1">
    <citation type="submission" date="2018-11" db="EMBL/GenBank/DDBJ databases">
        <authorList>
            <person name="Alioto T."/>
            <person name="Alioto T."/>
        </authorList>
    </citation>
    <scope>NUCLEOTIDE SEQUENCE</scope>
</reference>
<dbReference type="OrthoDB" id="10066015at2759"/>